<keyword evidence="3" id="KW-0507">mRNA processing</keyword>
<dbReference type="GO" id="GO:0003723">
    <property type="term" value="F:RNA binding"/>
    <property type="evidence" value="ECO:0007669"/>
    <property type="project" value="TreeGrafter"/>
</dbReference>
<keyword evidence="4" id="KW-0508">mRNA splicing</keyword>
<gene>
    <name evidence="6" type="ORF">RDB_LOCUS105386</name>
</gene>
<dbReference type="PANTHER" id="PTHR12718:SF2">
    <property type="entry name" value="SPLICEOSOME-ASSOCIATED PROTEIN CWC15 HOMOLOG"/>
    <property type="match status" value="1"/>
</dbReference>
<dbReference type="EMBL" id="CAJMWT010003382">
    <property type="protein sequence ID" value="CAE6470296.1"/>
    <property type="molecule type" value="Genomic_DNA"/>
</dbReference>
<dbReference type="OrthoDB" id="67445at2759"/>
<dbReference type="GO" id="GO:0071013">
    <property type="term" value="C:catalytic step 2 spliceosome"/>
    <property type="evidence" value="ECO:0007669"/>
    <property type="project" value="TreeGrafter"/>
</dbReference>
<name>A0A8H3C377_9AGAM</name>
<comment type="function">
    <text evidence="1">Involved in pre-mRNA splicing.</text>
</comment>
<dbReference type="Pfam" id="PF04889">
    <property type="entry name" value="Cwf_Cwc_15"/>
    <property type="match status" value="2"/>
</dbReference>
<dbReference type="AlphaFoldDB" id="A0A8H3C377"/>
<accession>A0A8H3C377</accession>
<sequence length="227" mass="24927">MSTAHRPTWDPAQAKDVKSGSRQYSSRDMASQTKLKFRQAGQTSVSDVKKRDLRTDLLLAEHEAKNKKRKAAGQDPLPLPPALAALTANATPVAAIENGPSEEEDPAAKRQKMLQEALELDRDDDDDEEAKAKDKGKGKATANDIEGKARDLEEEIATRNPLMNLEAALGQGGGSNKPGTFAVKKRWDDDVIFKNQAVNSSDGPSGQFVNDLLRTEFHRKFMAKFIK</sequence>
<protein>
    <recommendedName>
        <fullName evidence="8">Cwf15/Cwc15 cell cycle control protein</fullName>
    </recommendedName>
</protein>
<evidence type="ECO:0000256" key="1">
    <source>
        <dbReference type="ARBA" id="ARBA00003777"/>
    </source>
</evidence>
<dbReference type="InterPro" id="IPR006973">
    <property type="entry name" value="Cwf_Cwc_15"/>
</dbReference>
<evidence type="ECO:0000256" key="4">
    <source>
        <dbReference type="ARBA" id="ARBA00023187"/>
    </source>
</evidence>
<organism evidence="6 7">
    <name type="scientific">Rhizoctonia solani</name>
    <dbReference type="NCBI Taxonomy" id="456999"/>
    <lineage>
        <taxon>Eukaryota</taxon>
        <taxon>Fungi</taxon>
        <taxon>Dikarya</taxon>
        <taxon>Basidiomycota</taxon>
        <taxon>Agaricomycotina</taxon>
        <taxon>Agaricomycetes</taxon>
        <taxon>Cantharellales</taxon>
        <taxon>Ceratobasidiaceae</taxon>
        <taxon>Rhizoctonia</taxon>
    </lineage>
</organism>
<evidence type="ECO:0008006" key="8">
    <source>
        <dbReference type="Google" id="ProtNLM"/>
    </source>
</evidence>
<comment type="caution">
    <text evidence="6">The sequence shown here is derived from an EMBL/GenBank/DDBJ whole genome shotgun (WGS) entry which is preliminary data.</text>
</comment>
<reference evidence="6" key="1">
    <citation type="submission" date="2021-01" db="EMBL/GenBank/DDBJ databases">
        <authorList>
            <person name="Kaushik A."/>
        </authorList>
    </citation>
    <scope>NUCLEOTIDE SEQUENCE</scope>
    <source>
        <strain evidence="6">AG2-2IIIB</strain>
    </source>
</reference>
<feature type="compositionally biased region" description="Polar residues" evidence="5">
    <location>
        <begin position="20"/>
        <end position="46"/>
    </location>
</feature>
<comment type="similarity">
    <text evidence="2">Belongs to the CWC15 family.</text>
</comment>
<evidence type="ECO:0000256" key="2">
    <source>
        <dbReference type="ARBA" id="ARBA00006644"/>
    </source>
</evidence>
<evidence type="ECO:0000313" key="7">
    <source>
        <dbReference type="Proteomes" id="UP000663843"/>
    </source>
</evidence>
<feature type="compositionally biased region" description="Low complexity" evidence="5">
    <location>
        <begin position="82"/>
        <end position="95"/>
    </location>
</feature>
<feature type="compositionally biased region" description="Basic and acidic residues" evidence="5">
    <location>
        <begin position="47"/>
        <end position="64"/>
    </location>
</feature>
<evidence type="ECO:0000313" key="6">
    <source>
        <dbReference type="EMBL" id="CAE6470296.1"/>
    </source>
</evidence>
<evidence type="ECO:0000256" key="5">
    <source>
        <dbReference type="SAM" id="MobiDB-lite"/>
    </source>
</evidence>
<dbReference type="Proteomes" id="UP000663843">
    <property type="component" value="Unassembled WGS sequence"/>
</dbReference>
<evidence type="ECO:0000256" key="3">
    <source>
        <dbReference type="ARBA" id="ARBA00022664"/>
    </source>
</evidence>
<feature type="region of interest" description="Disordered" evidence="5">
    <location>
        <begin position="1"/>
        <end position="151"/>
    </location>
</feature>
<dbReference type="GO" id="GO:0045292">
    <property type="term" value="P:mRNA cis splicing, via spliceosome"/>
    <property type="evidence" value="ECO:0007669"/>
    <property type="project" value="TreeGrafter"/>
</dbReference>
<dbReference type="PANTHER" id="PTHR12718">
    <property type="entry name" value="CELL CYCLE CONTROL PROTEIN CWF15"/>
    <property type="match status" value="1"/>
</dbReference>
<proteinExistence type="inferred from homology"/>